<dbReference type="Pfam" id="PF03480">
    <property type="entry name" value="DctP"/>
    <property type="match status" value="1"/>
</dbReference>
<keyword evidence="1 2" id="KW-0732">Signal</keyword>
<reference evidence="4" key="1">
    <citation type="journal article" date="2019" name="Int. J. Syst. Evol. Microbiol.">
        <title>The Global Catalogue of Microorganisms (GCM) 10K type strain sequencing project: providing services to taxonomists for standard genome sequencing and annotation.</title>
        <authorList>
            <consortium name="The Broad Institute Genomics Platform"/>
            <consortium name="The Broad Institute Genome Sequencing Center for Infectious Disease"/>
            <person name="Wu L."/>
            <person name="Ma J."/>
        </authorList>
    </citation>
    <scope>NUCLEOTIDE SEQUENCE [LARGE SCALE GENOMIC DNA]</scope>
    <source>
        <strain evidence="4">CGMCC 4.7177</strain>
    </source>
</reference>
<dbReference type="InterPro" id="IPR004682">
    <property type="entry name" value="TRAP_DctP"/>
</dbReference>
<dbReference type="RefSeq" id="WP_381539182.1">
    <property type="nucleotide sequence ID" value="NZ_JBHUGI010000034.1"/>
</dbReference>
<comment type="caution">
    <text evidence="3">The sequence shown here is derived from an EMBL/GenBank/DDBJ whole genome shotgun (WGS) entry which is preliminary data.</text>
</comment>
<dbReference type="Proteomes" id="UP001597218">
    <property type="component" value="Unassembled WGS sequence"/>
</dbReference>
<accession>A0ABW4SI34</accession>
<proteinExistence type="predicted"/>
<dbReference type="CDD" id="cd13603">
    <property type="entry name" value="PBP2_TRAP_Siap_TeaA_like"/>
    <property type="match status" value="1"/>
</dbReference>
<dbReference type="InterPro" id="IPR038404">
    <property type="entry name" value="TRAP_DctP_sf"/>
</dbReference>
<dbReference type="NCBIfam" id="NF037995">
    <property type="entry name" value="TRAP_S1"/>
    <property type="match status" value="1"/>
</dbReference>
<name>A0ABW4SI34_9BACL</name>
<evidence type="ECO:0000313" key="3">
    <source>
        <dbReference type="EMBL" id="MFD1929218.1"/>
    </source>
</evidence>
<evidence type="ECO:0000313" key="4">
    <source>
        <dbReference type="Proteomes" id="UP001597218"/>
    </source>
</evidence>
<organism evidence="3 4">
    <name type="scientific">Sporosarcina siberiensis</name>
    <dbReference type="NCBI Taxonomy" id="1365606"/>
    <lineage>
        <taxon>Bacteria</taxon>
        <taxon>Bacillati</taxon>
        <taxon>Bacillota</taxon>
        <taxon>Bacilli</taxon>
        <taxon>Bacillales</taxon>
        <taxon>Caryophanaceae</taxon>
        <taxon>Sporosarcina</taxon>
    </lineage>
</organism>
<dbReference type="PIRSF" id="PIRSF006470">
    <property type="entry name" value="DctB"/>
    <property type="match status" value="1"/>
</dbReference>
<dbReference type="Gene3D" id="3.40.190.170">
    <property type="entry name" value="Bacterial extracellular solute-binding protein, family 7"/>
    <property type="match status" value="1"/>
</dbReference>
<dbReference type="PROSITE" id="PS51257">
    <property type="entry name" value="PROKAR_LIPOPROTEIN"/>
    <property type="match status" value="1"/>
</dbReference>
<feature type="chain" id="PRO_5047226982" evidence="2">
    <location>
        <begin position="23"/>
        <end position="344"/>
    </location>
</feature>
<dbReference type="PANTHER" id="PTHR33376">
    <property type="match status" value="1"/>
</dbReference>
<keyword evidence="4" id="KW-1185">Reference proteome</keyword>
<gene>
    <name evidence="3" type="ORF">ACFSFY_14340</name>
</gene>
<dbReference type="NCBIfam" id="TIGR00787">
    <property type="entry name" value="dctP"/>
    <property type="match status" value="1"/>
</dbReference>
<evidence type="ECO:0000256" key="2">
    <source>
        <dbReference type="SAM" id="SignalP"/>
    </source>
</evidence>
<dbReference type="EMBL" id="JBHUGI010000034">
    <property type="protein sequence ID" value="MFD1929218.1"/>
    <property type="molecule type" value="Genomic_DNA"/>
</dbReference>
<sequence length="344" mass="38466">MRKKYFRATLLSVLILSLLVIAGCGDTAKSGDNDGNNENAERTLKITHIGSDDHVLNLTSKKFKEEVEKNTNGRIKVEIYPRMQLGGEADMMEQMKNGSLDMAQITVATLSSRSESFNAWLMPYAVDGLEVAYEMTNSEIGKDILNSLPEGEGVVPLGYSMIPPRHISSPQEITKMSDFKGMKIRISPAQAIGDFYKALGAVPTAMEQQEIYNALQTGVIDGMDSDLESVIVNRFFEISENLNLTRHHHWTMGVLFSEKIWSELSDGDQEIVQEAVDAASTFSYEYTLESENKFKGELEEKGVKIVEFQEMDEIRKVAEQVHEKYSSNPLIAEFIKIAKDNAGE</sequence>
<feature type="signal peptide" evidence="2">
    <location>
        <begin position="1"/>
        <end position="22"/>
    </location>
</feature>
<evidence type="ECO:0000256" key="1">
    <source>
        <dbReference type="ARBA" id="ARBA00022729"/>
    </source>
</evidence>
<protein>
    <submittedName>
        <fullName evidence="3">TRAP transporter substrate-binding protein</fullName>
    </submittedName>
</protein>
<dbReference type="InterPro" id="IPR018389">
    <property type="entry name" value="DctP_fam"/>
</dbReference>
<dbReference type="PANTHER" id="PTHR33376:SF2">
    <property type="entry name" value="DICARBOXYLATE-BINDING PERIPLASMIC PROTEIN"/>
    <property type="match status" value="1"/>
</dbReference>